<comment type="caution">
    <text evidence="5">The sequence shown here is derived from an EMBL/GenBank/DDBJ whole genome shotgun (WGS) entry which is preliminary data.</text>
</comment>
<evidence type="ECO:0000256" key="2">
    <source>
        <dbReference type="SAM" id="Phobius"/>
    </source>
</evidence>
<dbReference type="InterPro" id="IPR027065">
    <property type="entry name" value="Lon_Prtase"/>
</dbReference>
<dbReference type="InterPro" id="IPR001478">
    <property type="entry name" value="PDZ"/>
</dbReference>
<keyword evidence="2" id="KW-0472">Membrane</keyword>
<dbReference type="Gene3D" id="2.30.42.10">
    <property type="match status" value="1"/>
</dbReference>
<dbReference type="GO" id="GO:0030163">
    <property type="term" value="P:protein catabolic process"/>
    <property type="evidence" value="ECO:0007669"/>
    <property type="project" value="InterPro"/>
</dbReference>
<keyword evidence="1" id="KW-0378">Hydrolase</keyword>
<dbReference type="Proteomes" id="UP000321379">
    <property type="component" value="Unassembled WGS sequence"/>
</dbReference>
<evidence type="ECO:0000259" key="3">
    <source>
        <dbReference type="PROSITE" id="PS50106"/>
    </source>
</evidence>
<dbReference type="EC" id="3.4.21.53" evidence="1"/>
<dbReference type="RefSeq" id="WP_147782817.1">
    <property type="nucleotide sequence ID" value="NZ_VRMG01000005.1"/>
</dbReference>
<gene>
    <name evidence="5" type="ORF">FVP33_06560</name>
</gene>
<feature type="active site" evidence="1">
    <location>
        <position position="307"/>
    </location>
</feature>
<dbReference type="PROSITE" id="PS50106">
    <property type="entry name" value="PDZ"/>
    <property type="match status" value="1"/>
</dbReference>
<proteinExistence type="inferred from homology"/>
<dbReference type="PANTHER" id="PTHR10046">
    <property type="entry name" value="ATP DEPENDENT LON PROTEASE FAMILY MEMBER"/>
    <property type="match status" value="1"/>
</dbReference>
<keyword evidence="1" id="KW-0645">Protease</keyword>
<sequence>MAIFTDDSPVGAPARRRSRWVGWTLLAGALLGSFGFAMVPAPYVIEQPGPVFNTLGTVIFDHKQVPLIEIPGEKTYPTTGALDMLTVNVVGDRQQSPSWFEVAQAWLDRSKAVLPLDSIYPVGETVKQSNEQATVDMQNSQKDAIAAALTRLGYTLPSTLSVAGFSPDSPSKGRLQNGDTILSVNGTKTDSVLGLRAIIAKSGAGVPLTIAIARGGQTKSVEVTPQLSAGPRPAPIIGIFPAVSYTYPFTVKIQLQDVGGPSAGQMFALGIIDKLTPGSITGGAKVAGTGTIDADGNVGAIGGIRQKLYGAKNAGATWFLAPYSNCNEVTGHIPSGLRVLAVKTLDDSLAALKAISTGASTKSLLACPAG</sequence>
<dbReference type="GO" id="GO:0004176">
    <property type="term" value="F:ATP-dependent peptidase activity"/>
    <property type="evidence" value="ECO:0007669"/>
    <property type="project" value="UniProtKB-UniRule"/>
</dbReference>
<dbReference type="InterPro" id="IPR008269">
    <property type="entry name" value="Lon_proteolytic"/>
</dbReference>
<dbReference type="AlphaFoldDB" id="A0A5C8URL8"/>
<feature type="transmembrane region" description="Helical" evidence="2">
    <location>
        <begin position="20"/>
        <end position="45"/>
    </location>
</feature>
<comment type="catalytic activity">
    <reaction evidence="1">
        <text>Hydrolysis of proteins in presence of ATP.</text>
        <dbReference type="EC" id="3.4.21.53"/>
    </reaction>
</comment>
<dbReference type="Pfam" id="PF13180">
    <property type="entry name" value="PDZ_2"/>
    <property type="match status" value="1"/>
</dbReference>
<dbReference type="InterPro" id="IPR020568">
    <property type="entry name" value="Ribosomal_Su5_D2-typ_SF"/>
</dbReference>
<keyword evidence="6" id="KW-1185">Reference proteome</keyword>
<accession>A0A5C8URL8</accession>
<evidence type="ECO:0000313" key="5">
    <source>
        <dbReference type="EMBL" id="TXN31231.1"/>
    </source>
</evidence>
<comment type="similarity">
    <text evidence="1">Belongs to the peptidase S16 family.</text>
</comment>
<dbReference type="GO" id="GO:0005524">
    <property type="term" value="F:ATP binding"/>
    <property type="evidence" value="ECO:0007669"/>
    <property type="project" value="InterPro"/>
</dbReference>
<keyword evidence="2" id="KW-1133">Transmembrane helix</keyword>
<keyword evidence="1" id="KW-0720">Serine protease</keyword>
<dbReference type="SUPFAM" id="SSF50156">
    <property type="entry name" value="PDZ domain-like"/>
    <property type="match status" value="1"/>
</dbReference>
<keyword evidence="2" id="KW-0812">Transmembrane</keyword>
<reference evidence="5 6" key="1">
    <citation type="submission" date="2019-08" db="EMBL/GenBank/DDBJ databases">
        <title>Bacterial whole genome sequence for Glaciihabitans sp. CHu50b-6-2.</title>
        <authorList>
            <person name="Jin L."/>
        </authorList>
    </citation>
    <scope>NUCLEOTIDE SEQUENCE [LARGE SCALE GENOMIC DNA]</scope>
    <source>
        <strain evidence="5 6">CHu50b-6-2</strain>
    </source>
</reference>
<feature type="domain" description="Lon proteolytic" evidence="4">
    <location>
        <begin position="257"/>
        <end position="355"/>
    </location>
</feature>
<dbReference type="Pfam" id="PF05362">
    <property type="entry name" value="Lon_C"/>
    <property type="match status" value="1"/>
</dbReference>
<dbReference type="InterPro" id="IPR036034">
    <property type="entry name" value="PDZ_sf"/>
</dbReference>
<dbReference type="GO" id="GO:0006508">
    <property type="term" value="P:proteolysis"/>
    <property type="evidence" value="ECO:0007669"/>
    <property type="project" value="UniProtKB-KW"/>
</dbReference>
<protein>
    <recommendedName>
        <fullName evidence="1">endopeptidase La</fullName>
        <ecNumber evidence="1">3.4.21.53</ecNumber>
    </recommendedName>
</protein>
<dbReference type="GO" id="GO:0004252">
    <property type="term" value="F:serine-type endopeptidase activity"/>
    <property type="evidence" value="ECO:0007669"/>
    <property type="project" value="UniProtKB-UniRule"/>
</dbReference>
<dbReference type="SUPFAM" id="SSF54211">
    <property type="entry name" value="Ribosomal protein S5 domain 2-like"/>
    <property type="match status" value="1"/>
</dbReference>
<dbReference type="InterPro" id="IPR014721">
    <property type="entry name" value="Ribsml_uS5_D2-typ_fold_subgr"/>
</dbReference>
<evidence type="ECO:0000256" key="1">
    <source>
        <dbReference type="PROSITE-ProRule" id="PRU01122"/>
    </source>
</evidence>
<dbReference type="PROSITE" id="PS51786">
    <property type="entry name" value="LON_PROTEOLYTIC"/>
    <property type="match status" value="1"/>
</dbReference>
<feature type="domain" description="PDZ" evidence="3">
    <location>
        <begin position="134"/>
        <end position="216"/>
    </location>
</feature>
<dbReference type="Gene3D" id="3.30.230.10">
    <property type="match status" value="1"/>
</dbReference>
<feature type="active site" evidence="1">
    <location>
        <position position="262"/>
    </location>
</feature>
<name>A0A5C8URL8_9MICO</name>
<evidence type="ECO:0000313" key="6">
    <source>
        <dbReference type="Proteomes" id="UP000321379"/>
    </source>
</evidence>
<organism evidence="5 6">
    <name type="scientific">Lacisediminihabitans profunda</name>
    <dbReference type="NCBI Taxonomy" id="2594790"/>
    <lineage>
        <taxon>Bacteria</taxon>
        <taxon>Bacillati</taxon>
        <taxon>Actinomycetota</taxon>
        <taxon>Actinomycetes</taxon>
        <taxon>Micrococcales</taxon>
        <taxon>Microbacteriaceae</taxon>
        <taxon>Lacisediminihabitans</taxon>
    </lineage>
</organism>
<dbReference type="EMBL" id="VRMG01000005">
    <property type="protein sequence ID" value="TXN31231.1"/>
    <property type="molecule type" value="Genomic_DNA"/>
</dbReference>
<evidence type="ECO:0000259" key="4">
    <source>
        <dbReference type="PROSITE" id="PS51786"/>
    </source>
</evidence>